<dbReference type="InterPro" id="IPR036770">
    <property type="entry name" value="Ankyrin_rpt-contain_sf"/>
</dbReference>
<dbReference type="Gene3D" id="1.25.40.20">
    <property type="entry name" value="Ankyrin repeat-containing domain"/>
    <property type="match status" value="1"/>
</dbReference>
<dbReference type="InterPro" id="IPR050745">
    <property type="entry name" value="Multifunctional_regulatory"/>
</dbReference>
<keyword evidence="6" id="KW-1185">Reference proteome</keyword>
<reference evidence="6" key="1">
    <citation type="submission" date="2015-07" db="EMBL/GenBank/DDBJ databases">
        <title>Nocardia seriolae U-1 whole genome shotgun sequence.</title>
        <authorList>
            <person name="Imajoh M."/>
            <person name="Fukumoto Y."/>
            <person name="Sukeda M."/>
            <person name="Yamane J."/>
            <person name="Yamasaki K."/>
            <person name="Shimizu M."/>
            <person name="Ohnishi K."/>
            <person name="Oshima S."/>
        </authorList>
    </citation>
    <scope>NUCLEOTIDE SEQUENCE [LARGE SCALE GENOMIC DNA]</scope>
    <source>
        <strain evidence="6">U-1</strain>
    </source>
</reference>
<dbReference type="EMBL" id="BBYQ01000079">
    <property type="protein sequence ID" value="GAP30402.1"/>
    <property type="molecule type" value="Genomic_DNA"/>
</dbReference>
<reference evidence="5 6" key="2">
    <citation type="journal article" date="2016" name="Genome Announc.">
        <title>Draft Genome Sequence of Erythromycin- and Oxytetracycline-Sensitive Nocardia seriolae Strain U-1 (NBRC 110359).</title>
        <authorList>
            <person name="Imajoh M."/>
            <person name="Sukeda M."/>
            <person name="Shimizu M."/>
            <person name="Yamane J."/>
            <person name="Ohnishi K."/>
            <person name="Oshima S."/>
        </authorList>
    </citation>
    <scope>NUCLEOTIDE SEQUENCE [LARGE SCALE GENOMIC DNA]</scope>
    <source>
        <strain evidence="5 6">U-1</strain>
    </source>
</reference>
<evidence type="ECO:0000313" key="4">
    <source>
        <dbReference type="EMBL" id="APB00351.1"/>
    </source>
</evidence>
<dbReference type="PROSITE" id="PS50297">
    <property type="entry name" value="ANK_REP_REGION"/>
    <property type="match status" value="2"/>
</dbReference>
<dbReference type="InterPro" id="IPR002110">
    <property type="entry name" value="Ankyrin_rpt"/>
</dbReference>
<evidence type="ECO:0000313" key="6">
    <source>
        <dbReference type="Proteomes" id="UP000037179"/>
    </source>
</evidence>
<evidence type="ECO:0000313" key="7">
    <source>
        <dbReference type="Proteomes" id="UP000180166"/>
    </source>
</evidence>
<dbReference type="PANTHER" id="PTHR24189">
    <property type="entry name" value="MYOTROPHIN"/>
    <property type="match status" value="1"/>
</dbReference>
<evidence type="ECO:0000313" key="5">
    <source>
        <dbReference type="EMBL" id="GAP30402.1"/>
    </source>
</evidence>
<dbReference type="EMBL" id="CP017839">
    <property type="protein sequence ID" value="APB00351.1"/>
    <property type="molecule type" value="Genomic_DNA"/>
</dbReference>
<gene>
    <name evidence="4" type="ORF">NS506_06315</name>
    <name evidence="5" type="ORF">NSK11_contig00079-0039</name>
</gene>
<reference evidence="4 7" key="3">
    <citation type="submission" date="2016-10" db="EMBL/GenBank/DDBJ databases">
        <title>Genome sequence of Nocardia seriolae strain EM150506, isolated from Anguila japonica.</title>
        <authorList>
            <person name="Han H.-J."/>
        </authorList>
    </citation>
    <scope>NUCLEOTIDE SEQUENCE [LARGE SCALE GENOMIC DNA]</scope>
    <source>
        <strain evidence="4 7">EM150506</strain>
    </source>
</reference>
<keyword evidence="1" id="KW-0677">Repeat</keyword>
<dbReference type="SUPFAM" id="SSF48403">
    <property type="entry name" value="Ankyrin repeat"/>
    <property type="match status" value="1"/>
</dbReference>
<protein>
    <submittedName>
        <fullName evidence="4 5">Ankyrin</fullName>
    </submittedName>
</protein>
<evidence type="ECO:0000256" key="2">
    <source>
        <dbReference type="ARBA" id="ARBA00023043"/>
    </source>
</evidence>
<evidence type="ECO:0000256" key="1">
    <source>
        <dbReference type="ARBA" id="ARBA00022737"/>
    </source>
</evidence>
<proteinExistence type="predicted"/>
<dbReference type="Proteomes" id="UP000037179">
    <property type="component" value="Unassembled WGS sequence"/>
</dbReference>
<dbReference type="Pfam" id="PF12796">
    <property type="entry name" value="Ank_2"/>
    <property type="match status" value="1"/>
</dbReference>
<dbReference type="PROSITE" id="PS50088">
    <property type="entry name" value="ANK_REPEAT"/>
    <property type="match status" value="2"/>
</dbReference>
<dbReference type="KEGG" id="nsr:NS506_06315"/>
<dbReference type="SMART" id="SM00248">
    <property type="entry name" value="ANK"/>
    <property type="match status" value="2"/>
</dbReference>
<sequence>MEPNDLDPEVLELASKIFDLARNGDADTLGAYLDAGVPVNLTNDNGDTLLMLAAYYSHPEAVNALLERKADPNFGNDKGQTPLSGAVFKGSDEIVTALLAAGADPNAGSPSARDAAEMFGQSKYLALFDN</sequence>
<dbReference type="Proteomes" id="UP000180166">
    <property type="component" value="Chromosome"/>
</dbReference>
<dbReference type="GeneID" id="93376802"/>
<feature type="repeat" description="ANK" evidence="3">
    <location>
        <begin position="78"/>
        <end position="110"/>
    </location>
</feature>
<feature type="repeat" description="ANK" evidence="3">
    <location>
        <begin position="45"/>
        <end position="77"/>
    </location>
</feature>
<keyword evidence="2 3" id="KW-0040">ANK repeat</keyword>
<accession>A0ABC9YY95</accession>
<dbReference type="PANTHER" id="PTHR24189:SF50">
    <property type="entry name" value="ANKYRIN REPEAT AND SOCS BOX PROTEIN 2"/>
    <property type="match status" value="1"/>
</dbReference>
<dbReference type="RefSeq" id="WP_197707842.1">
    <property type="nucleotide sequence ID" value="NZ_AP017900.1"/>
</dbReference>
<organism evidence="5 6">
    <name type="scientific">Nocardia seriolae</name>
    <dbReference type="NCBI Taxonomy" id="37332"/>
    <lineage>
        <taxon>Bacteria</taxon>
        <taxon>Bacillati</taxon>
        <taxon>Actinomycetota</taxon>
        <taxon>Actinomycetes</taxon>
        <taxon>Mycobacteriales</taxon>
        <taxon>Nocardiaceae</taxon>
        <taxon>Nocardia</taxon>
    </lineage>
</organism>
<name>A0ABC9YY95_9NOCA</name>
<dbReference type="AlphaFoldDB" id="A0ABC9YY95"/>
<evidence type="ECO:0000256" key="3">
    <source>
        <dbReference type="PROSITE-ProRule" id="PRU00023"/>
    </source>
</evidence>